<dbReference type="Gene3D" id="1.50.10.20">
    <property type="match status" value="1"/>
</dbReference>
<protein>
    <submittedName>
        <fullName evidence="1">Alpha-1,6-mannanase</fullName>
    </submittedName>
</protein>
<evidence type="ECO:0000313" key="2">
    <source>
        <dbReference type="Proteomes" id="UP000195772"/>
    </source>
</evidence>
<sequence length="379" mass="41648">MTCSLAACGRCGTTAPGNLGRAKATLDSIYKWYGVDGSFLLRENYPFDADYKAGYLAEGQAAPNPYSYLWPFSGTLSAATAILGADPSYRSVIDGRILPGLARYLDTTRMPVAYAAYVDAGADRFYDDNLWLGIDLCDIYEATGDRKYLAEAERIWEFIGSGMDDVLGGGIYWCEQHKDSKNTCSNAPAAVYALKLYAATGERHYLEQGKALYAWTKRYLSDPGDGLYYDNMALDGTLVTTKYSCNSGQMVQAGALLHKATGDESYLKDAQRTAAASYGCFFTGFTPEDGTPFRILGKGDVWFSAVMTRGFIELYRIDGNAEYLEAVQRSLGHAWVHARDGKGLFGADLTGRVKDSRKWLLTQAGMAEMYARMANLNLK</sequence>
<dbReference type="InterPro" id="IPR005198">
    <property type="entry name" value="Glyco_hydro_76"/>
</dbReference>
<proteinExistence type="predicted"/>
<dbReference type="eggNOG" id="COG4833">
    <property type="taxonomic scope" value="Bacteria"/>
</dbReference>
<dbReference type="InterPro" id="IPR008928">
    <property type="entry name" value="6-hairpin_glycosidase_sf"/>
</dbReference>
<dbReference type="PANTHER" id="PTHR47791:SF4">
    <property type="entry name" value="(PUTATIVE SECRETED PROTEIN)-RELATED"/>
    <property type="match status" value="1"/>
</dbReference>
<evidence type="ECO:0000313" key="1">
    <source>
        <dbReference type="EMBL" id="OUN04343.1"/>
    </source>
</evidence>
<name>A0A1Y3QXF2_9BACT</name>
<dbReference type="Proteomes" id="UP000195772">
    <property type="component" value="Unassembled WGS sequence"/>
</dbReference>
<dbReference type="AlphaFoldDB" id="A0A1Y3QXF2"/>
<dbReference type="GO" id="GO:0005975">
    <property type="term" value="P:carbohydrate metabolic process"/>
    <property type="evidence" value="ECO:0007669"/>
    <property type="project" value="InterPro"/>
</dbReference>
<accession>A0A1Y3QXF2</accession>
<dbReference type="Pfam" id="PF03663">
    <property type="entry name" value="Glyco_hydro_76"/>
    <property type="match status" value="1"/>
</dbReference>
<dbReference type="EMBL" id="NFHB01000002">
    <property type="protein sequence ID" value="OUN04343.1"/>
    <property type="molecule type" value="Genomic_DNA"/>
</dbReference>
<reference evidence="2" key="1">
    <citation type="submission" date="2017-04" db="EMBL/GenBank/DDBJ databases">
        <title>Function of individual gut microbiota members based on whole genome sequencing of pure cultures obtained from chicken caecum.</title>
        <authorList>
            <person name="Medvecky M."/>
            <person name="Cejkova D."/>
            <person name="Polansky O."/>
            <person name="Karasova D."/>
            <person name="Kubasova T."/>
            <person name="Cizek A."/>
            <person name="Rychlik I."/>
        </authorList>
    </citation>
    <scope>NUCLEOTIDE SEQUENCE [LARGE SCALE GENOMIC DNA]</scope>
    <source>
        <strain evidence="2">An90</strain>
    </source>
</reference>
<dbReference type="InterPro" id="IPR053169">
    <property type="entry name" value="MUG_Protein"/>
</dbReference>
<gene>
    <name evidence="1" type="ORF">B5G41_03265</name>
</gene>
<dbReference type="InterPro" id="IPR014512">
    <property type="entry name" value="O_gly_hydro"/>
</dbReference>
<dbReference type="PANTHER" id="PTHR47791">
    <property type="entry name" value="MEIOTICALLY UP-REGULATED GENE 191 PROTEIN"/>
    <property type="match status" value="1"/>
</dbReference>
<dbReference type="OrthoDB" id="2505409at2"/>
<comment type="caution">
    <text evidence="1">The sequence shown here is derived from an EMBL/GenBank/DDBJ whole genome shotgun (WGS) entry which is preliminary data.</text>
</comment>
<organism evidence="1 2">
    <name type="scientific">Alistipes onderdonkii</name>
    <dbReference type="NCBI Taxonomy" id="328813"/>
    <lineage>
        <taxon>Bacteria</taxon>
        <taxon>Pseudomonadati</taxon>
        <taxon>Bacteroidota</taxon>
        <taxon>Bacteroidia</taxon>
        <taxon>Bacteroidales</taxon>
        <taxon>Rikenellaceae</taxon>
        <taxon>Alistipes</taxon>
    </lineage>
</organism>
<dbReference type="SUPFAM" id="SSF48208">
    <property type="entry name" value="Six-hairpin glycosidases"/>
    <property type="match status" value="1"/>
</dbReference>
<dbReference type="PIRSF" id="PIRSF021505">
    <property type="entry name" value="O_gly_hdrol"/>
    <property type="match status" value="1"/>
</dbReference>